<evidence type="ECO:0000313" key="1">
    <source>
        <dbReference type="EMBL" id="CAF1969074.1"/>
    </source>
</evidence>
<reference evidence="1" key="1">
    <citation type="submission" date="2021-02" db="EMBL/GenBank/DDBJ databases">
        <authorList>
            <person name="Nowell W R."/>
        </authorList>
    </citation>
    <scope>NUCLEOTIDE SEQUENCE</scope>
</reference>
<gene>
    <name evidence="1" type="ORF">MBJ925_LOCUS6723</name>
</gene>
<sequence length="137" mass="16454">MSCDVERFSLFNQSSHQMRLENQAPTFMQLMMHKEWRKMKMTCYETSEIGAGIEKSTPGRLKEANITSPKKNIRTRTSIYLMISATKRRNVVRQNNIRYLNKFYLINSFYTMIFYLSVKWKNRCGAKIEFFPFYIFL</sequence>
<evidence type="ECO:0000313" key="2">
    <source>
        <dbReference type="Proteomes" id="UP000663824"/>
    </source>
</evidence>
<name>A0A816M004_9BILA</name>
<accession>A0A816M004</accession>
<dbReference type="Proteomes" id="UP000663824">
    <property type="component" value="Unassembled WGS sequence"/>
</dbReference>
<protein>
    <submittedName>
        <fullName evidence="1">Uncharacterized protein</fullName>
    </submittedName>
</protein>
<proteinExistence type="predicted"/>
<dbReference type="AlphaFoldDB" id="A0A816M004"/>
<dbReference type="EMBL" id="CAJNRE010002167">
    <property type="protein sequence ID" value="CAF1969074.1"/>
    <property type="molecule type" value="Genomic_DNA"/>
</dbReference>
<comment type="caution">
    <text evidence="1">The sequence shown here is derived from an EMBL/GenBank/DDBJ whole genome shotgun (WGS) entry which is preliminary data.</text>
</comment>
<feature type="non-terminal residue" evidence="1">
    <location>
        <position position="137"/>
    </location>
</feature>
<organism evidence="1 2">
    <name type="scientific">Rotaria magnacalcarata</name>
    <dbReference type="NCBI Taxonomy" id="392030"/>
    <lineage>
        <taxon>Eukaryota</taxon>
        <taxon>Metazoa</taxon>
        <taxon>Spiralia</taxon>
        <taxon>Gnathifera</taxon>
        <taxon>Rotifera</taxon>
        <taxon>Eurotatoria</taxon>
        <taxon>Bdelloidea</taxon>
        <taxon>Philodinida</taxon>
        <taxon>Philodinidae</taxon>
        <taxon>Rotaria</taxon>
    </lineage>
</organism>